<comment type="caution">
    <text evidence="1">The sequence shown here is derived from an EMBL/GenBank/DDBJ whole genome shotgun (WGS) entry which is preliminary data.</text>
</comment>
<dbReference type="Proteomes" id="UP000734343">
    <property type="component" value="Unassembled WGS sequence"/>
</dbReference>
<keyword evidence="2" id="KW-1185">Reference proteome</keyword>
<organism evidence="1 2">
    <name type="scientific">Rahnella bonaserana</name>
    <dbReference type="NCBI Taxonomy" id="2816248"/>
    <lineage>
        <taxon>Bacteria</taxon>
        <taxon>Pseudomonadati</taxon>
        <taxon>Pseudomonadota</taxon>
        <taxon>Gammaproteobacteria</taxon>
        <taxon>Enterobacterales</taxon>
        <taxon>Yersiniaceae</taxon>
        <taxon>Rahnella</taxon>
    </lineage>
</organism>
<reference evidence="1 2" key="1">
    <citation type="submission" date="2021-03" db="EMBL/GenBank/DDBJ databases">
        <title>Five novel Rahnella species.</title>
        <authorList>
            <person name="Brady C."/>
            <person name="Asselin J."/>
            <person name="Beer S."/>
            <person name="Bruberg M.B."/>
            <person name="Crampton B."/>
            <person name="Venter S."/>
            <person name="Arnold D."/>
            <person name="Denman S."/>
        </authorList>
    </citation>
    <scope>NUCLEOTIDE SEQUENCE [LARGE SCALE GENOMIC DNA]</scope>
    <source>
        <strain evidence="1 2">H11b</strain>
    </source>
</reference>
<accession>A0ABS6M0J5</accession>
<gene>
    <name evidence="1" type="ORF">J1778_21505</name>
</gene>
<evidence type="ECO:0000313" key="2">
    <source>
        <dbReference type="Proteomes" id="UP000734343"/>
    </source>
</evidence>
<proteinExistence type="predicted"/>
<dbReference type="RefSeq" id="WP_217174884.1">
    <property type="nucleotide sequence ID" value="NZ_JAFMOW010000067.1"/>
</dbReference>
<name>A0ABS6M0J5_9GAMM</name>
<sequence length="109" mass="12378">MIECGGGSVTFGQQSINTIEEIRRKRKLGTLLQALNATSVFYSIFVKNNSLTSSFYVTQQDFFMFSKAAKGTGDLVRNLIYRDIEMLILTTGLQGEERAFWMCMKDSLR</sequence>
<protein>
    <submittedName>
        <fullName evidence="1">Uncharacterized protein</fullName>
    </submittedName>
</protein>
<evidence type="ECO:0000313" key="1">
    <source>
        <dbReference type="EMBL" id="MBU9857854.1"/>
    </source>
</evidence>
<dbReference type="EMBL" id="JAFMOW010000067">
    <property type="protein sequence ID" value="MBU9857854.1"/>
    <property type="molecule type" value="Genomic_DNA"/>
</dbReference>